<gene>
    <name evidence="2" type="ORF">chiPu_0027146</name>
</gene>
<reference evidence="2 3" key="1">
    <citation type="journal article" date="2018" name="Nat. Ecol. Evol.">
        <title>Shark genomes provide insights into elasmobranch evolution and the origin of vertebrates.</title>
        <authorList>
            <person name="Hara Y"/>
            <person name="Yamaguchi K"/>
            <person name="Onimaru K"/>
            <person name="Kadota M"/>
            <person name="Koyanagi M"/>
            <person name="Keeley SD"/>
            <person name="Tatsumi K"/>
            <person name="Tanaka K"/>
            <person name="Motone F"/>
            <person name="Kageyama Y"/>
            <person name="Nozu R"/>
            <person name="Adachi N"/>
            <person name="Nishimura O"/>
            <person name="Nakagawa R"/>
            <person name="Tanegashima C"/>
            <person name="Kiyatake I"/>
            <person name="Matsumoto R"/>
            <person name="Murakumo K"/>
            <person name="Nishida K"/>
            <person name="Terakita A"/>
            <person name="Kuratani S"/>
            <person name="Sato K"/>
            <person name="Hyodo S Kuraku.S."/>
        </authorList>
    </citation>
    <scope>NUCLEOTIDE SEQUENCE [LARGE SCALE GENOMIC DNA]</scope>
</reference>
<comment type="caution">
    <text evidence="2">The sequence shown here is derived from an EMBL/GenBank/DDBJ whole genome shotgun (WGS) entry which is preliminary data.</text>
</comment>
<sequence>MQKGAGCIGLNAAREKMCTRRCASGGATALISGGVGAMKRVVVVALGPAPGLGGGGRRADVTAPAGEGRSWRAGRRGDVTSPPRRRGAGRRAIRRHRASRPPT</sequence>
<feature type="compositionally biased region" description="Basic residues" evidence="1">
    <location>
        <begin position="83"/>
        <end position="103"/>
    </location>
</feature>
<organism evidence="2 3">
    <name type="scientific">Chiloscyllium punctatum</name>
    <name type="common">Brownbanded bambooshark</name>
    <name type="synonym">Hemiscyllium punctatum</name>
    <dbReference type="NCBI Taxonomy" id="137246"/>
    <lineage>
        <taxon>Eukaryota</taxon>
        <taxon>Metazoa</taxon>
        <taxon>Chordata</taxon>
        <taxon>Craniata</taxon>
        <taxon>Vertebrata</taxon>
        <taxon>Chondrichthyes</taxon>
        <taxon>Elasmobranchii</taxon>
        <taxon>Galeomorphii</taxon>
        <taxon>Galeoidea</taxon>
        <taxon>Orectolobiformes</taxon>
        <taxon>Hemiscylliidae</taxon>
        <taxon>Chiloscyllium</taxon>
    </lineage>
</organism>
<dbReference type="Proteomes" id="UP000287033">
    <property type="component" value="Unassembled WGS sequence"/>
</dbReference>
<dbReference type="EMBL" id="BEZZ01096341">
    <property type="protein sequence ID" value="GCC42884.1"/>
    <property type="molecule type" value="Genomic_DNA"/>
</dbReference>
<evidence type="ECO:0000313" key="3">
    <source>
        <dbReference type="Proteomes" id="UP000287033"/>
    </source>
</evidence>
<accession>A0A401TJR7</accession>
<dbReference type="AlphaFoldDB" id="A0A401TJR7"/>
<name>A0A401TJR7_CHIPU</name>
<feature type="region of interest" description="Disordered" evidence="1">
    <location>
        <begin position="48"/>
        <end position="103"/>
    </location>
</feature>
<evidence type="ECO:0000256" key="1">
    <source>
        <dbReference type="SAM" id="MobiDB-lite"/>
    </source>
</evidence>
<evidence type="ECO:0000313" key="2">
    <source>
        <dbReference type="EMBL" id="GCC42884.1"/>
    </source>
</evidence>
<keyword evidence="3" id="KW-1185">Reference proteome</keyword>
<proteinExistence type="predicted"/>
<protein>
    <submittedName>
        <fullName evidence="2">Uncharacterized protein</fullName>
    </submittedName>
</protein>